<dbReference type="EMBL" id="VTEV01000002">
    <property type="protein sequence ID" value="TYS69725.1"/>
    <property type="molecule type" value="Genomic_DNA"/>
</dbReference>
<comment type="caution">
    <text evidence="1">The sequence shown here is derived from an EMBL/GenBank/DDBJ whole genome shotgun (WGS) entry which is preliminary data.</text>
</comment>
<proteinExistence type="predicted"/>
<dbReference type="RefSeq" id="WP_148987286.1">
    <property type="nucleotide sequence ID" value="NZ_VTEV01000002.1"/>
</dbReference>
<dbReference type="Proteomes" id="UP000322524">
    <property type="component" value="Unassembled WGS sequence"/>
</dbReference>
<reference evidence="1 2" key="1">
    <citation type="submission" date="2019-08" db="EMBL/GenBank/DDBJ databases">
        <title>Bacillus genomes from the desert of Cuatro Cienegas, Coahuila.</title>
        <authorList>
            <person name="Olmedo-Alvarez G."/>
        </authorList>
    </citation>
    <scope>NUCLEOTIDE SEQUENCE [LARGE SCALE GENOMIC DNA]</scope>
    <source>
        <strain evidence="1 2">CH28_1T</strain>
    </source>
</reference>
<evidence type="ECO:0000313" key="2">
    <source>
        <dbReference type="Proteomes" id="UP000322524"/>
    </source>
</evidence>
<sequence>MERKEMVKKLGEFLGVKPKFLNAPTFNYEIVTEEETYTIDRFGEITISTGEEQTFEEIINPPATREDLENVNNKEPAAEGLNLDGMELTLPLEGHTGITLRNLVNMLFSKQHLVMKAFDLEGPLMDGTFAEDLSMKETSTFEEFKEALDELGFERLPGLTFDFENEKFTIKLATDSLDAEKIGAFQDLASLINKNAQKQKRASFKQVQDDNPKYAFRTWLIRLGMNGSEYKTTRKVLLANLEGSGAFRKVSEPNG</sequence>
<accession>A0A5D4T2W7</accession>
<name>A0A5D4T2W7_9BACI</name>
<organism evidence="1 2">
    <name type="scientific">Sutcliffiella horikoshii</name>
    <dbReference type="NCBI Taxonomy" id="79883"/>
    <lineage>
        <taxon>Bacteria</taxon>
        <taxon>Bacillati</taxon>
        <taxon>Bacillota</taxon>
        <taxon>Bacilli</taxon>
        <taxon>Bacillales</taxon>
        <taxon>Bacillaceae</taxon>
        <taxon>Sutcliffiella</taxon>
    </lineage>
</organism>
<protein>
    <submittedName>
        <fullName evidence="1">Virulence-related protein</fullName>
    </submittedName>
</protein>
<gene>
    <name evidence="1" type="ORF">FZC76_05675</name>
</gene>
<dbReference type="AlphaFoldDB" id="A0A5D4T2W7"/>
<dbReference type="OrthoDB" id="9775356at2"/>
<evidence type="ECO:0000313" key="1">
    <source>
        <dbReference type="EMBL" id="TYS69725.1"/>
    </source>
</evidence>